<dbReference type="GO" id="GO:0060294">
    <property type="term" value="P:cilium movement involved in cell motility"/>
    <property type="evidence" value="ECO:0007669"/>
    <property type="project" value="InterPro"/>
</dbReference>
<dbReference type="PANTHER" id="PTHR15977:SF15">
    <property type="entry name" value="CILIA- AND FLAGELLA-ASSOCIATED PROTEIN 46"/>
    <property type="match status" value="1"/>
</dbReference>
<feature type="region of interest" description="Disordered" evidence="1">
    <location>
        <begin position="71"/>
        <end position="106"/>
    </location>
</feature>
<proteinExistence type="predicted"/>
<dbReference type="AlphaFoldDB" id="A0AB34HSF3"/>
<sequence>MPSFLQPTGHGSNCPPGAAGPLGVLSTLGDTSLWLYLEVRLGQRGAPPWQGPTGHLSCERKAVGTWAVDGDQWEVPRGPSWGQDTWLRSSSPRADGPSALPSHQSTNEDINSVTRVLVALEMYSCNGLGLMDFTVPPLAQLVKMASECSWSDPLVEVQTLTRLAHFTYVARDHEATMACSQKAIQIGMKHLQACSP</sequence>
<keyword evidence="3" id="KW-1185">Reference proteome</keyword>
<evidence type="ECO:0000313" key="3">
    <source>
        <dbReference type="Proteomes" id="UP001159641"/>
    </source>
</evidence>
<protein>
    <submittedName>
        <fullName evidence="2">Uncharacterized protein</fullName>
    </submittedName>
</protein>
<feature type="compositionally biased region" description="Polar residues" evidence="1">
    <location>
        <begin position="82"/>
        <end position="92"/>
    </location>
</feature>
<dbReference type="Proteomes" id="UP001159641">
    <property type="component" value="Unassembled WGS sequence"/>
</dbReference>
<dbReference type="InterPro" id="IPR039586">
    <property type="entry name" value="CFAP46"/>
</dbReference>
<evidence type="ECO:0000256" key="1">
    <source>
        <dbReference type="SAM" id="MobiDB-lite"/>
    </source>
</evidence>
<gene>
    <name evidence="2" type="ORF">J1605_003396</name>
</gene>
<comment type="caution">
    <text evidence="2">The sequence shown here is derived from an EMBL/GenBank/DDBJ whole genome shotgun (WGS) entry which is preliminary data.</text>
</comment>
<evidence type="ECO:0000313" key="2">
    <source>
        <dbReference type="EMBL" id="KAJ8793986.1"/>
    </source>
</evidence>
<reference evidence="2 3" key="1">
    <citation type="submission" date="2022-11" db="EMBL/GenBank/DDBJ databases">
        <title>Whole genome sequence of Eschrichtius robustus ER-17-0199.</title>
        <authorList>
            <person name="Bruniche-Olsen A."/>
            <person name="Black A.N."/>
            <person name="Fields C.J."/>
            <person name="Walden K."/>
            <person name="Dewoody J.A."/>
        </authorList>
    </citation>
    <scope>NUCLEOTIDE SEQUENCE [LARGE SCALE GENOMIC DNA]</scope>
    <source>
        <strain evidence="2">ER-17-0199</strain>
        <tissue evidence="2">Blubber</tissue>
    </source>
</reference>
<organism evidence="2 3">
    <name type="scientific">Eschrichtius robustus</name>
    <name type="common">California gray whale</name>
    <name type="synonym">Eschrichtius gibbosus</name>
    <dbReference type="NCBI Taxonomy" id="9764"/>
    <lineage>
        <taxon>Eukaryota</taxon>
        <taxon>Metazoa</taxon>
        <taxon>Chordata</taxon>
        <taxon>Craniata</taxon>
        <taxon>Vertebrata</taxon>
        <taxon>Euteleostomi</taxon>
        <taxon>Mammalia</taxon>
        <taxon>Eutheria</taxon>
        <taxon>Laurasiatheria</taxon>
        <taxon>Artiodactyla</taxon>
        <taxon>Whippomorpha</taxon>
        <taxon>Cetacea</taxon>
        <taxon>Mysticeti</taxon>
        <taxon>Eschrichtiidae</taxon>
        <taxon>Eschrichtius</taxon>
    </lineage>
</organism>
<dbReference type="EMBL" id="JAIQCJ010000892">
    <property type="protein sequence ID" value="KAJ8793986.1"/>
    <property type="molecule type" value="Genomic_DNA"/>
</dbReference>
<accession>A0AB34HSF3</accession>
<name>A0AB34HSF3_ESCRO</name>
<dbReference type="GO" id="GO:0035082">
    <property type="term" value="P:axoneme assembly"/>
    <property type="evidence" value="ECO:0007669"/>
    <property type="project" value="InterPro"/>
</dbReference>
<dbReference type="PANTHER" id="PTHR15977">
    <property type="entry name" value="CILIA- AND FLAGELLA-ASSOCIATED PROTEIN 46"/>
    <property type="match status" value="1"/>
</dbReference>